<dbReference type="EMBL" id="JACVVK020000048">
    <property type="protein sequence ID" value="KAK7498790.1"/>
    <property type="molecule type" value="Genomic_DNA"/>
</dbReference>
<accession>A0ABD0LHB7</accession>
<dbReference type="AlphaFoldDB" id="A0ABD0LHB7"/>
<gene>
    <name evidence="1" type="ORF">BaRGS_00009882</name>
</gene>
<dbReference type="Proteomes" id="UP001519460">
    <property type="component" value="Unassembled WGS sequence"/>
</dbReference>
<keyword evidence="2" id="KW-1185">Reference proteome</keyword>
<protein>
    <submittedName>
        <fullName evidence="1">Uncharacterized protein</fullName>
    </submittedName>
</protein>
<evidence type="ECO:0000313" key="2">
    <source>
        <dbReference type="Proteomes" id="UP001519460"/>
    </source>
</evidence>
<comment type="caution">
    <text evidence="1">The sequence shown here is derived from an EMBL/GenBank/DDBJ whole genome shotgun (WGS) entry which is preliminary data.</text>
</comment>
<sequence length="126" mass="14312">MLVLQRRHENAVYDNGTIESEQLDAVTQFWRVPHQVTFPAKTLRRDPISQLPCFPPSDFSSLARAAASVVRGLVGKPLHLEASTLHRRDVHALRITGTSRKHHRVMLGKREEHHVAARSLKTHGKF</sequence>
<evidence type="ECO:0000313" key="1">
    <source>
        <dbReference type="EMBL" id="KAK7498790.1"/>
    </source>
</evidence>
<organism evidence="1 2">
    <name type="scientific">Batillaria attramentaria</name>
    <dbReference type="NCBI Taxonomy" id="370345"/>
    <lineage>
        <taxon>Eukaryota</taxon>
        <taxon>Metazoa</taxon>
        <taxon>Spiralia</taxon>
        <taxon>Lophotrochozoa</taxon>
        <taxon>Mollusca</taxon>
        <taxon>Gastropoda</taxon>
        <taxon>Caenogastropoda</taxon>
        <taxon>Sorbeoconcha</taxon>
        <taxon>Cerithioidea</taxon>
        <taxon>Batillariidae</taxon>
        <taxon>Batillaria</taxon>
    </lineage>
</organism>
<proteinExistence type="predicted"/>
<reference evidence="1 2" key="1">
    <citation type="journal article" date="2023" name="Sci. Data">
        <title>Genome assembly of the Korean intertidal mud-creeper Batillaria attramentaria.</title>
        <authorList>
            <person name="Patra A.K."/>
            <person name="Ho P.T."/>
            <person name="Jun S."/>
            <person name="Lee S.J."/>
            <person name="Kim Y."/>
            <person name="Won Y.J."/>
        </authorList>
    </citation>
    <scope>NUCLEOTIDE SEQUENCE [LARGE SCALE GENOMIC DNA]</scope>
    <source>
        <strain evidence="1">Wonlab-2016</strain>
    </source>
</reference>
<name>A0ABD0LHB7_9CAEN</name>